<reference evidence="1" key="1">
    <citation type="submission" date="2019-08" db="EMBL/GenBank/DDBJ databases">
        <authorList>
            <person name="Kucharzyk K."/>
            <person name="Murdoch R.W."/>
            <person name="Higgins S."/>
            <person name="Loffler F."/>
        </authorList>
    </citation>
    <scope>NUCLEOTIDE SEQUENCE</scope>
</reference>
<comment type="caution">
    <text evidence="1">The sequence shown here is derived from an EMBL/GenBank/DDBJ whole genome shotgun (WGS) entry which is preliminary data.</text>
</comment>
<organism evidence="1">
    <name type="scientific">bioreactor metagenome</name>
    <dbReference type="NCBI Taxonomy" id="1076179"/>
    <lineage>
        <taxon>unclassified sequences</taxon>
        <taxon>metagenomes</taxon>
        <taxon>ecological metagenomes</taxon>
    </lineage>
</organism>
<gene>
    <name evidence="1" type="ORF">SDC9_201202</name>
</gene>
<protein>
    <submittedName>
        <fullName evidence="1">Uncharacterized protein</fullName>
    </submittedName>
</protein>
<name>A0A645IQ94_9ZZZZ</name>
<dbReference type="AlphaFoldDB" id="A0A645IQ94"/>
<proteinExistence type="predicted"/>
<accession>A0A645IQ94</accession>
<dbReference type="EMBL" id="VSSQ01120742">
    <property type="protein sequence ID" value="MPN53538.1"/>
    <property type="molecule type" value="Genomic_DNA"/>
</dbReference>
<sequence>MIRQRVDRGVERDRRHILMAAVVNIADQPRLGICFQLLAQRGNSLRRNDFRGNIRRKVAIWRQADAVTTFKQDHIAATAPFAPRKRVTIPKHDLDITTLGIE</sequence>
<evidence type="ECO:0000313" key="1">
    <source>
        <dbReference type="EMBL" id="MPN53538.1"/>
    </source>
</evidence>